<keyword evidence="3" id="KW-1185">Reference proteome</keyword>
<dbReference type="EMBL" id="JANPWB010000001">
    <property type="protein sequence ID" value="KAJ1216150.1"/>
    <property type="molecule type" value="Genomic_DNA"/>
</dbReference>
<dbReference type="AlphaFoldDB" id="A0AAV7WVQ4"/>
<feature type="region of interest" description="Disordered" evidence="1">
    <location>
        <begin position="39"/>
        <end position="67"/>
    </location>
</feature>
<gene>
    <name evidence="2" type="ORF">NDU88_003756</name>
</gene>
<comment type="caution">
    <text evidence="2">The sequence shown here is derived from an EMBL/GenBank/DDBJ whole genome shotgun (WGS) entry which is preliminary data.</text>
</comment>
<feature type="compositionally biased region" description="Low complexity" evidence="1">
    <location>
        <begin position="45"/>
        <end position="60"/>
    </location>
</feature>
<reference evidence="2" key="1">
    <citation type="journal article" date="2022" name="bioRxiv">
        <title>Sequencing and chromosome-scale assembly of the giantPleurodeles waltlgenome.</title>
        <authorList>
            <person name="Brown T."/>
            <person name="Elewa A."/>
            <person name="Iarovenko S."/>
            <person name="Subramanian E."/>
            <person name="Araus A.J."/>
            <person name="Petzold A."/>
            <person name="Susuki M."/>
            <person name="Suzuki K.-i.T."/>
            <person name="Hayashi T."/>
            <person name="Toyoda A."/>
            <person name="Oliveira C."/>
            <person name="Osipova E."/>
            <person name="Leigh N.D."/>
            <person name="Simon A."/>
            <person name="Yun M.H."/>
        </authorList>
    </citation>
    <scope>NUCLEOTIDE SEQUENCE</scope>
    <source>
        <strain evidence="2">20211129_DDA</strain>
        <tissue evidence="2">Liver</tissue>
    </source>
</reference>
<dbReference type="Proteomes" id="UP001066276">
    <property type="component" value="Chromosome 1_1"/>
</dbReference>
<sequence>MAYWWSLQPWRTVLKLRKYRKQAGGQKKGIMTLAETANKDSHYNTPPATAVQTSSAAVTANRQAEDNVPPTVLQSATFSGADSPWIKTRRKQLLLWENAHLNTSHEERGLHGAGTPNTPCPCVSALLRPTAM</sequence>
<name>A0AAV7WVQ4_PLEWA</name>
<proteinExistence type="predicted"/>
<evidence type="ECO:0000256" key="1">
    <source>
        <dbReference type="SAM" id="MobiDB-lite"/>
    </source>
</evidence>
<protein>
    <submittedName>
        <fullName evidence="2">Uncharacterized protein</fullName>
    </submittedName>
</protein>
<evidence type="ECO:0000313" key="3">
    <source>
        <dbReference type="Proteomes" id="UP001066276"/>
    </source>
</evidence>
<organism evidence="2 3">
    <name type="scientific">Pleurodeles waltl</name>
    <name type="common">Iberian ribbed newt</name>
    <dbReference type="NCBI Taxonomy" id="8319"/>
    <lineage>
        <taxon>Eukaryota</taxon>
        <taxon>Metazoa</taxon>
        <taxon>Chordata</taxon>
        <taxon>Craniata</taxon>
        <taxon>Vertebrata</taxon>
        <taxon>Euteleostomi</taxon>
        <taxon>Amphibia</taxon>
        <taxon>Batrachia</taxon>
        <taxon>Caudata</taxon>
        <taxon>Salamandroidea</taxon>
        <taxon>Salamandridae</taxon>
        <taxon>Pleurodelinae</taxon>
        <taxon>Pleurodeles</taxon>
    </lineage>
</organism>
<accession>A0AAV7WVQ4</accession>
<evidence type="ECO:0000313" key="2">
    <source>
        <dbReference type="EMBL" id="KAJ1216150.1"/>
    </source>
</evidence>